<feature type="transmembrane region" description="Helical" evidence="7">
    <location>
        <begin position="139"/>
        <end position="159"/>
    </location>
</feature>
<dbReference type="GO" id="GO:0022857">
    <property type="term" value="F:transmembrane transporter activity"/>
    <property type="evidence" value="ECO:0007669"/>
    <property type="project" value="InterPro"/>
</dbReference>
<feature type="transmembrane region" description="Helical" evidence="7">
    <location>
        <begin position="180"/>
        <end position="199"/>
    </location>
</feature>
<dbReference type="Gene3D" id="1.20.1250.20">
    <property type="entry name" value="MFS general substrate transporter like domains"/>
    <property type="match status" value="1"/>
</dbReference>
<gene>
    <name evidence="8" type="ORF">QBC33DRAFT_580870</name>
</gene>
<feature type="transmembrane region" description="Helical" evidence="7">
    <location>
        <begin position="341"/>
        <end position="361"/>
    </location>
</feature>
<dbReference type="SUPFAM" id="SSF103473">
    <property type="entry name" value="MFS general substrate transporter"/>
    <property type="match status" value="1"/>
</dbReference>
<evidence type="ECO:0000256" key="1">
    <source>
        <dbReference type="ARBA" id="ARBA00004141"/>
    </source>
</evidence>
<keyword evidence="3 7" id="KW-0812">Transmembrane</keyword>
<dbReference type="GO" id="GO:0005886">
    <property type="term" value="C:plasma membrane"/>
    <property type="evidence" value="ECO:0007669"/>
    <property type="project" value="TreeGrafter"/>
</dbReference>
<reference evidence="8" key="1">
    <citation type="submission" date="2023-06" db="EMBL/GenBank/DDBJ databases">
        <title>Genome-scale phylogeny and comparative genomics of the fungal order Sordariales.</title>
        <authorList>
            <consortium name="Lawrence Berkeley National Laboratory"/>
            <person name="Hensen N."/>
            <person name="Bonometti L."/>
            <person name="Westerberg I."/>
            <person name="Brannstrom I.O."/>
            <person name="Guillou S."/>
            <person name="Cros-Aarteil S."/>
            <person name="Calhoun S."/>
            <person name="Haridas S."/>
            <person name="Kuo A."/>
            <person name="Mondo S."/>
            <person name="Pangilinan J."/>
            <person name="Riley R."/>
            <person name="Labutti K."/>
            <person name="Andreopoulos B."/>
            <person name="Lipzen A."/>
            <person name="Chen C."/>
            <person name="Yanf M."/>
            <person name="Daum C."/>
            <person name="Ng V."/>
            <person name="Clum A."/>
            <person name="Steindorff A."/>
            <person name="Ohm R."/>
            <person name="Martin F."/>
            <person name="Silar P."/>
            <person name="Natvig D."/>
            <person name="Lalanne C."/>
            <person name="Gautier V."/>
            <person name="Ament-Velasquez S.L."/>
            <person name="Kruys A."/>
            <person name="Hutchinson M.I."/>
            <person name="Powell A.J."/>
            <person name="Barry K."/>
            <person name="Miller A.N."/>
            <person name="Grigoriev I.V."/>
            <person name="Debuchy R."/>
            <person name="Gladieux P."/>
            <person name="Thoren M.H."/>
            <person name="Johannesson H."/>
        </authorList>
    </citation>
    <scope>NUCLEOTIDE SEQUENCE</scope>
    <source>
        <strain evidence="8">8032-3</strain>
    </source>
</reference>
<evidence type="ECO:0000256" key="6">
    <source>
        <dbReference type="SAM" id="MobiDB-lite"/>
    </source>
</evidence>
<feature type="transmembrane region" description="Helical" evidence="7">
    <location>
        <begin position="82"/>
        <end position="101"/>
    </location>
</feature>
<feature type="transmembrane region" description="Helical" evidence="7">
    <location>
        <begin position="211"/>
        <end position="231"/>
    </location>
</feature>
<dbReference type="EMBL" id="MU839025">
    <property type="protein sequence ID" value="KAK1763693.1"/>
    <property type="molecule type" value="Genomic_DNA"/>
</dbReference>
<keyword evidence="4 7" id="KW-1133">Transmembrane helix</keyword>
<evidence type="ECO:0000256" key="7">
    <source>
        <dbReference type="SAM" id="Phobius"/>
    </source>
</evidence>
<dbReference type="InterPro" id="IPR011701">
    <property type="entry name" value="MFS"/>
</dbReference>
<dbReference type="InterPro" id="IPR036259">
    <property type="entry name" value="MFS_trans_sf"/>
</dbReference>
<accession>A0AAJ0FHT1</accession>
<dbReference type="Proteomes" id="UP001244011">
    <property type="component" value="Unassembled WGS sequence"/>
</dbReference>
<name>A0AAJ0FHT1_9PEZI</name>
<feature type="transmembrane region" description="Helical" evidence="7">
    <location>
        <begin position="453"/>
        <end position="471"/>
    </location>
</feature>
<feature type="transmembrane region" description="Helical" evidence="7">
    <location>
        <begin position="31"/>
        <end position="49"/>
    </location>
</feature>
<keyword evidence="5 7" id="KW-0472">Membrane</keyword>
<dbReference type="PANTHER" id="PTHR23501">
    <property type="entry name" value="MAJOR FACILITATOR SUPERFAMILY"/>
    <property type="match status" value="1"/>
</dbReference>
<feature type="transmembrane region" description="Helical" evidence="7">
    <location>
        <begin position="252"/>
        <end position="273"/>
    </location>
</feature>
<evidence type="ECO:0000256" key="5">
    <source>
        <dbReference type="ARBA" id="ARBA00023136"/>
    </source>
</evidence>
<dbReference type="FunFam" id="1.20.1250.20:FF:000196">
    <property type="entry name" value="MFS toxin efflux pump (AflT)"/>
    <property type="match status" value="1"/>
</dbReference>
<comment type="caution">
    <text evidence="8">The sequence shown here is derived from an EMBL/GenBank/DDBJ whole genome shotgun (WGS) entry which is preliminary data.</text>
</comment>
<sequence>MTGLVLLEYSPPTTSSAIQHSANNYPHGIKVISIFTGLFLACLCVGLLYAEFGLKWIFLTALLIFEAGSIVCAAAPNSPVLIVGRAIAGLGAAGVAIGALTDRPKYTGAIGAAMGVAQVVGPTLGAFTDVANISQGWCFWINLPLGGVTLVTVALFLNIPARTKTGNPASIMQVLQKFDLLGTVFLMPAITCLLLALQWGGSQHPWNSWRIILLLCVFGVCFVVWGFIQVCQGDTVTVPLRIVAQRSIACALWYMFCLMGMLFTLVYYVPIWFQAVLNVSAQQSGINNLANTVATAIMAISAGFITSKIGYYVPLMITGTILSSVATGLISRFSLNTSTGYWLASLILLGLGVGAGAQQSLMVPQTVLSGADVALGTSAMVFMQTISGTVFLSVSGNDFQDRLRAELAARVPDVDPGVVVRSGASRLREAMGRVYPDDVEGILAAYAAALQRVFLISVVLACLSVFGSAFCEWKSIKKDKKDVSSQVKGAEDKAENK</sequence>
<dbReference type="PANTHER" id="PTHR23501:SF199">
    <property type="entry name" value="MFS EFFLUX TRANSPORTER INPD-RELATED"/>
    <property type="match status" value="1"/>
</dbReference>
<feature type="transmembrane region" description="Helical" evidence="7">
    <location>
        <begin position="56"/>
        <end position="76"/>
    </location>
</feature>
<dbReference type="Gene3D" id="1.20.1720.10">
    <property type="entry name" value="Multidrug resistance protein D"/>
    <property type="match status" value="1"/>
</dbReference>
<dbReference type="GeneID" id="85314414"/>
<protein>
    <submittedName>
        <fullName evidence="8">MFS transporter</fullName>
    </submittedName>
</protein>
<comment type="subcellular location">
    <subcellularLocation>
        <location evidence="1">Membrane</location>
        <topology evidence="1">Multi-pass membrane protein</topology>
    </subcellularLocation>
</comment>
<evidence type="ECO:0000313" key="8">
    <source>
        <dbReference type="EMBL" id="KAK1763693.1"/>
    </source>
</evidence>
<dbReference type="RefSeq" id="XP_060279906.1">
    <property type="nucleotide sequence ID" value="XM_060431227.1"/>
</dbReference>
<proteinExistence type="predicted"/>
<keyword evidence="9" id="KW-1185">Reference proteome</keyword>
<feature type="transmembrane region" description="Helical" evidence="7">
    <location>
        <begin position="312"/>
        <end position="335"/>
    </location>
</feature>
<organism evidence="8 9">
    <name type="scientific">Phialemonium atrogriseum</name>
    <dbReference type="NCBI Taxonomy" id="1093897"/>
    <lineage>
        <taxon>Eukaryota</taxon>
        <taxon>Fungi</taxon>
        <taxon>Dikarya</taxon>
        <taxon>Ascomycota</taxon>
        <taxon>Pezizomycotina</taxon>
        <taxon>Sordariomycetes</taxon>
        <taxon>Sordariomycetidae</taxon>
        <taxon>Cephalothecales</taxon>
        <taxon>Cephalothecaceae</taxon>
        <taxon>Phialemonium</taxon>
    </lineage>
</organism>
<feature type="transmembrane region" description="Helical" evidence="7">
    <location>
        <begin position="108"/>
        <end position="127"/>
    </location>
</feature>
<keyword evidence="2" id="KW-0813">Transport</keyword>
<evidence type="ECO:0000313" key="9">
    <source>
        <dbReference type="Proteomes" id="UP001244011"/>
    </source>
</evidence>
<evidence type="ECO:0000256" key="2">
    <source>
        <dbReference type="ARBA" id="ARBA00022448"/>
    </source>
</evidence>
<evidence type="ECO:0000256" key="4">
    <source>
        <dbReference type="ARBA" id="ARBA00022989"/>
    </source>
</evidence>
<dbReference type="Pfam" id="PF07690">
    <property type="entry name" value="MFS_1"/>
    <property type="match status" value="1"/>
</dbReference>
<dbReference type="AlphaFoldDB" id="A0AAJ0FHT1"/>
<evidence type="ECO:0000256" key="3">
    <source>
        <dbReference type="ARBA" id="ARBA00022692"/>
    </source>
</evidence>
<feature type="region of interest" description="Disordered" evidence="6">
    <location>
        <begin position="478"/>
        <end position="497"/>
    </location>
</feature>
<feature type="transmembrane region" description="Helical" evidence="7">
    <location>
        <begin position="373"/>
        <end position="394"/>
    </location>
</feature>